<dbReference type="PANTHER" id="PTHR42794:SF1">
    <property type="entry name" value="HEMIN IMPORT ATP-BINDING PROTEIN HMUV"/>
    <property type="match status" value="1"/>
</dbReference>
<evidence type="ECO:0000313" key="8">
    <source>
        <dbReference type="EMBL" id="MBK1854166.1"/>
    </source>
</evidence>
<name>A0AAE2SD88_9BACT</name>
<dbReference type="InterPro" id="IPR003439">
    <property type="entry name" value="ABC_transporter-like_ATP-bd"/>
</dbReference>
<dbReference type="CDD" id="cd03214">
    <property type="entry name" value="ABC_Iron-Siderophores_B12_Hemin"/>
    <property type="match status" value="1"/>
</dbReference>
<keyword evidence="1" id="KW-0813">Transport</keyword>
<proteinExistence type="predicted"/>
<evidence type="ECO:0000259" key="7">
    <source>
        <dbReference type="PROSITE" id="PS50893"/>
    </source>
</evidence>
<organism evidence="8 9">
    <name type="scientific">Oceaniferula flava</name>
    <dbReference type="NCBI Taxonomy" id="2800421"/>
    <lineage>
        <taxon>Bacteria</taxon>
        <taxon>Pseudomonadati</taxon>
        <taxon>Verrucomicrobiota</taxon>
        <taxon>Verrucomicrobiia</taxon>
        <taxon>Verrucomicrobiales</taxon>
        <taxon>Verrucomicrobiaceae</taxon>
        <taxon>Oceaniferula</taxon>
    </lineage>
</organism>
<dbReference type="Proteomes" id="UP000634206">
    <property type="component" value="Unassembled WGS sequence"/>
</dbReference>
<protein>
    <submittedName>
        <fullName evidence="8">ABC transporter ATP-binding protein</fullName>
    </submittedName>
</protein>
<evidence type="ECO:0000256" key="3">
    <source>
        <dbReference type="ARBA" id="ARBA00022840"/>
    </source>
</evidence>
<dbReference type="Pfam" id="PF00005">
    <property type="entry name" value="ABC_tran"/>
    <property type="match status" value="1"/>
</dbReference>
<evidence type="ECO:0000256" key="5">
    <source>
        <dbReference type="ARBA" id="ARBA00037066"/>
    </source>
</evidence>
<dbReference type="InterPro" id="IPR017871">
    <property type="entry name" value="ABC_transporter-like_CS"/>
</dbReference>
<dbReference type="PANTHER" id="PTHR42794">
    <property type="entry name" value="HEMIN IMPORT ATP-BINDING PROTEIN HMUV"/>
    <property type="match status" value="1"/>
</dbReference>
<dbReference type="SMART" id="SM00382">
    <property type="entry name" value="AAA"/>
    <property type="match status" value="1"/>
</dbReference>
<dbReference type="InterPro" id="IPR003593">
    <property type="entry name" value="AAA+_ATPase"/>
</dbReference>
<dbReference type="PROSITE" id="PS50893">
    <property type="entry name" value="ABC_TRANSPORTER_2"/>
    <property type="match status" value="1"/>
</dbReference>
<feature type="region of interest" description="Disordered" evidence="6">
    <location>
        <begin position="246"/>
        <end position="268"/>
    </location>
</feature>
<dbReference type="RefSeq" id="WP_309488771.1">
    <property type="nucleotide sequence ID" value="NZ_JAENIG010000002.1"/>
</dbReference>
<comment type="function">
    <text evidence="5">Part of the ABC transporter complex HmuTUV involved in hemin import. Responsible for energy coupling to the transport system.</text>
</comment>
<evidence type="ECO:0000256" key="2">
    <source>
        <dbReference type="ARBA" id="ARBA00022741"/>
    </source>
</evidence>
<sequence length="268" mass="29286">MPALDIHQLSLTIGAQRLLTGVSCSIRSGERVAIVGANGAGKTSLLRCLLGLITPDHGEVRIQGETITRLTRAQIAQKIAYVPQGLGGDIPFSVQDFILMSRYSHAAIGPGILPHDHDGRHIAKDMMQRAGVDHLAQRSLNTLSGGERQKVNIAAALTQQSPILLLDEPAAHLDPKQRESIQELLGDIGQGEKRTIVSVTHDLNWAAMDFDRIIGMKNGEVLYDATPNDFITTETLEEIFDSRWSVQPHPESGAPMVVPRHHRHPSHD</sequence>
<feature type="domain" description="ABC transporter" evidence="7">
    <location>
        <begin position="4"/>
        <end position="243"/>
    </location>
</feature>
<keyword evidence="3 8" id="KW-0067">ATP-binding</keyword>
<evidence type="ECO:0000313" key="9">
    <source>
        <dbReference type="Proteomes" id="UP000634206"/>
    </source>
</evidence>
<comment type="caution">
    <text evidence="8">The sequence shown here is derived from an EMBL/GenBank/DDBJ whole genome shotgun (WGS) entry which is preliminary data.</text>
</comment>
<gene>
    <name evidence="8" type="ORF">JIN83_04310</name>
</gene>
<dbReference type="GO" id="GO:0005524">
    <property type="term" value="F:ATP binding"/>
    <property type="evidence" value="ECO:0007669"/>
    <property type="project" value="UniProtKB-KW"/>
</dbReference>
<dbReference type="FunFam" id="3.40.50.300:FF:000134">
    <property type="entry name" value="Iron-enterobactin ABC transporter ATP-binding protein"/>
    <property type="match status" value="1"/>
</dbReference>
<dbReference type="GO" id="GO:0016887">
    <property type="term" value="F:ATP hydrolysis activity"/>
    <property type="evidence" value="ECO:0007669"/>
    <property type="project" value="InterPro"/>
</dbReference>
<reference evidence="8" key="1">
    <citation type="submission" date="2021-01" db="EMBL/GenBank/DDBJ databases">
        <title>Modified the classification status of verrucomicrobia.</title>
        <authorList>
            <person name="Feng X."/>
        </authorList>
    </citation>
    <scope>NUCLEOTIDE SEQUENCE</scope>
    <source>
        <strain evidence="8">5K15</strain>
    </source>
</reference>
<dbReference type="SUPFAM" id="SSF52540">
    <property type="entry name" value="P-loop containing nucleoside triphosphate hydrolases"/>
    <property type="match status" value="1"/>
</dbReference>
<dbReference type="EMBL" id="JAENIG010000002">
    <property type="protein sequence ID" value="MBK1854166.1"/>
    <property type="molecule type" value="Genomic_DNA"/>
</dbReference>
<dbReference type="PROSITE" id="PS00211">
    <property type="entry name" value="ABC_TRANSPORTER_1"/>
    <property type="match status" value="1"/>
</dbReference>
<keyword evidence="4" id="KW-1278">Translocase</keyword>
<dbReference type="Gene3D" id="3.40.50.300">
    <property type="entry name" value="P-loop containing nucleotide triphosphate hydrolases"/>
    <property type="match status" value="1"/>
</dbReference>
<evidence type="ECO:0000256" key="6">
    <source>
        <dbReference type="SAM" id="MobiDB-lite"/>
    </source>
</evidence>
<feature type="compositionally biased region" description="Basic residues" evidence="6">
    <location>
        <begin position="259"/>
        <end position="268"/>
    </location>
</feature>
<keyword evidence="9" id="KW-1185">Reference proteome</keyword>
<evidence type="ECO:0000256" key="4">
    <source>
        <dbReference type="ARBA" id="ARBA00022967"/>
    </source>
</evidence>
<accession>A0AAE2SD88</accession>
<evidence type="ECO:0000256" key="1">
    <source>
        <dbReference type="ARBA" id="ARBA00022448"/>
    </source>
</evidence>
<dbReference type="InterPro" id="IPR027417">
    <property type="entry name" value="P-loop_NTPase"/>
</dbReference>
<keyword evidence="2" id="KW-0547">Nucleotide-binding</keyword>
<dbReference type="AlphaFoldDB" id="A0AAE2SD88"/>